<sequence>MRKDFMGRSNNNVSNVSYEPEEVPIEEELKNYWTEIWKKDNEHNEQTSSIKEEENKAEAIELMDFTEVTK</sequence>
<name>A0A8S3X5X9_PARAO</name>
<dbReference type="AlphaFoldDB" id="A0A8S3X5X9"/>
<accession>A0A8S3X5X9</accession>
<evidence type="ECO:0000313" key="2">
    <source>
        <dbReference type="EMBL" id="CAG5003334.1"/>
    </source>
</evidence>
<keyword evidence="3" id="KW-1185">Reference proteome</keyword>
<proteinExistence type="predicted"/>
<reference evidence="2" key="1">
    <citation type="submission" date="2021-04" db="EMBL/GenBank/DDBJ databases">
        <authorList>
            <person name="Tunstrom K."/>
        </authorList>
    </citation>
    <scope>NUCLEOTIDE SEQUENCE</scope>
</reference>
<evidence type="ECO:0000256" key="1">
    <source>
        <dbReference type="SAM" id="MobiDB-lite"/>
    </source>
</evidence>
<organism evidence="2 3">
    <name type="scientific">Parnassius apollo</name>
    <name type="common">Apollo butterfly</name>
    <name type="synonym">Papilio apollo</name>
    <dbReference type="NCBI Taxonomy" id="110799"/>
    <lineage>
        <taxon>Eukaryota</taxon>
        <taxon>Metazoa</taxon>
        <taxon>Ecdysozoa</taxon>
        <taxon>Arthropoda</taxon>
        <taxon>Hexapoda</taxon>
        <taxon>Insecta</taxon>
        <taxon>Pterygota</taxon>
        <taxon>Neoptera</taxon>
        <taxon>Endopterygota</taxon>
        <taxon>Lepidoptera</taxon>
        <taxon>Glossata</taxon>
        <taxon>Ditrysia</taxon>
        <taxon>Papilionoidea</taxon>
        <taxon>Papilionidae</taxon>
        <taxon>Parnassiinae</taxon>
        <taxon>Parnassini</taxon>
        <taxon>Parnassius</taxon>
        <taxon>Parnassius</taxon>
    </lineage>
</organism>
<gene>
    <name evidence="2" type="ORF">PAPOLLO_LOCUS14223</name>
</gene>
<evidence type="ECO:0000313" key="3">
    <source>
        <dbReference type="Proteomes" id="UP000691718"/>
    </source>
</evidence>
<dbReference type="Proteomes" id="UP000691718">
    <property type="component" value="Unassembled WGS sequence"/>
</dbReference>
<dbReference type="EMBL" id="CAJQZP010000963">
    <property type="protein sequence ID" value="CAG5003334.1"/>
    <property type="molecule type" value="Genomic_DNA"/>
</dbReference>
<comment type="caution">
    <text evidence="2">The sequence shown here is derived from an EMBL/GenBank/DDBJ whole genome shotgun (WGS) entry which is preliminary data.</text>
</comment>
<feature type="compositionally biased region" description="Polar residues" evidence="1">
    <location>
        <begin position="8"/>
        <end position="17"/>
    </location>
</feature>
<feature type="region of interest" description="Disordered" evidence="1">
    <location>
        <begin position="1"/>
        <end position="21"/>
    </location>
</feature>
<protein>
    <submittedName>
        <fullName evidence="2">(apollo) hypothetical protein</fullName>
    </submittedName>
</protein>